<proteinExistence type="predicted"/>
<dbReference type="HOGENOM" id="CLU_973741_0_0_1"/>
<evidence type="ECO:0000313" key="2">
    <source>
        <dbReference type="Proteomes" id="UP000019487"/>
    </source>
</evidence>
<evidence type="ECO:0000313" key="1">
    <source>
        <dbReference type="EMBL" id="ESZ94372.1"/>
    </source>
</evidence>
<dbReference type="OrthoDB" id="3556883at2759"/>
<keyword evidence="2" id="KW-1185">Reference proteome</keyword>
<dbReference type="EMBL" id="AYSA01000249">
    <property type="protein sequence ID" value="ESZ94372.1"/>
    <property type="molecule type" value="Genomic_DNA"/>
</dbReference>
<organism evidence="1 2">
    <name type="scientific">Sclerotinia borealis (strain F-4128)</name>
    <dbReference type="NCBI Taxonomy" id="1432307"/>
    <lineage>
        <taxon>Eukaryota</taxon>
        <taxon>Fungi</taxon>
        <taxon>Dikarya</taxon>
        <taxon>Ascomycota</taxon>
        <taxon>Pezizomycotina</taxon>
        <taxon>Leotiomycetes</taxon>
        <taxon>Helotiales</taxon>
        <taxon>Sclerotiniaceae</taxon>
        <taxon>Sclerotinia</taxon>
    </lineage>
</organism>
<reference evidence="1 2" key="1">
    <citation type="journal article" date="2014" name="Genome Announc.">
        <title>Draft genome sequence of Sclerotinia borealis, a psychrophilic plant pathogenic fungus.</title>
        <authorList>
            <person name="Mardanov A.V."/>
            <person name="Beletsky A.V."/>
            <person name="Kadnikov V.V."/>
            <person name="Ignatov A.N."/>
            <person name="Ravin N.V."/>
        </authorList>
    </citation>
    <scope>NUCLEOTIDE SEQUENCE [LARGE SCALE GENOMIC DNA]</scope>
    <source>
        <strain evidence="2">F-4157</strain>
    </source>
</reference>
<gene>
    <name evidence="1" type="ORF">SBOR_5236</name>
</gene>
<protein>
    <submittedName>
        <fullName evidence="1">Uncharacterized protein</fullName>
    </submittedName>
</protein>
<dbReference type="AlphaFoldDB" id="W9CCA2"/>
<comment type="caution">
    <text evidence="1">The sequence shown here is derived from an EMBL/GenBank/DDBJ whole genome shotgun (WGS) entry which is preliminary data.</text>
</comment>
<sequence>MDYSLPMTPFDTPPSIAYSIPMTFKKVPVVERPIIQLHDAATFEGQQLGAILAVKRALRVMNFYTPLAKVGDYVEVIRHYDVNQLEVKNLRTGITGTMNWEDLLPIPYDGKCCCLDGGCRCVYETWQVYSARRPPGSQSQKSVPVAGGQDVSGIYVSMPIQTPAPPNTPCQSDNIGIKTHPEVNDPLTIAGQTPGAILAVKHFAHNPHDFGPLLETEIGDRCRYLEACEGGWGKVRVKNLRTGKEGFLRWETFKPVNVRNKCSCIKSYCYCEYEDFEKSRAYCEAQR</sequence>
<dbReference type="Proteomes" id="UP000019487">
    <property type="component" value="Unassembled WGS sequence"/>
</dbReference>
<accession>W9CCA2</accession>
<name>W9CCA2_SCLBF</name>